<dbReference type="AlphaFoldDB" id="A0A923I370"/>
<evidence type="ECO:0000256" key="3">
    <source>
        <dbReference type="ARBA" id="ARBA00022801"/>
    </source>
</evidence>
<sequence>MKKNLIAALIGLAFAFPVSSYANHPNDTEAYRWNLQDLYQDRAAWDLDAKKLEAQFPQLLTCSGHLGDSLPKFKSCLDLYADIAKRYSRLSTYAAQFRDQDTGNNAGQDLAQTADILGSKFEEASSFIRPEVLNLGAKKIDGYLAKDKSLSIYRHPLNDILRGAKHTLDQKAEALIATFSMATGTASAVYSTLSNADMPWPKVKLSNGEEVVIDQAAYTKYRAVSNRADRKLVFDAFWGKWKEFERSYGVTFYEQLKRDSTYAKVRNYPDSLTHALDANNLPRAVYDTLISQTQANLPTLHRYFKLRARMLGVNDLRYYDIYPPLVSGDFKYSITEGVKYMLESVKPLGEDYTKAMTKATTERWMDVYPRARKRSGAYMTGAGYDVHPYILLNYNDDYESLSTLGHEWGHAMHSYLANKAQPFITADYPTFTAEIASTTNEVFLLDHMLKIAKSDDERLLYLGSALENLRGTFFRQAMFADFEREVHAKVDKGESLTGEGLSQIYGGILKRYHGDQEGIMKIDDVYATEWAYIPHFYTRFYVFQYATSIAAGSMFADEVLKGTPGARDNYLNILKTGGAAYPYQLVKQAGVDLASPAPYQAVFKRMNSIMDQIEGILAKKRQ</sequence>
<dbReference type="RefSeq" id="WP_186881831.1">
    <property type="nucleotide sequence ID" value="NZ_JACOGG010000013.1"/>
</dbReference>
<evidence type="ECO:0000256" key="2">
    <source>
        <dbReference type="ARBA" id="ARBA00022723"/>
    </source>
</evidence>
<protein>
    <recommendedName>
        <fullName evidence="6">Oligopeptidase F</fullName>
        <ecNumber evidence="6">3.4.24.-</ecNumber>
    </recommendedName>
</protein>
<proteinExistence type="inferred from homology"/>
<gene>
    <name evidence="10" type="primary">pepF</name>
    <name evidence="10" type="ORF">H8K47_12930</name>
</gene>
<dbReference type="Proteomes" id="UP000612361">
    <property type="component" value="Unassembled WGS sequence"/>
</dbReference>
<evidence type="ECO:0000259" key="9">
    <source>
        <dbReference type="Pfam" id="PF08439"/>
    </source>
</evidence>
<comment type="similarity">
    <text evidence="6">Belongs to the peptidase M3B family.</text>
</comment>
<feature type="signal peptide" evidence="7">
    <location>
        <begin position="1"/>
        <end position="22"/>
    </location>
</feature>
<keyword evidence="5 6" id="KW-0482">Metalloprotease</keyword>
<evidence type="ECO:0000313" key="10">
    <source>
        <dbReference type="EMBL" id="MBC3936272.1"/>
    </source>
</evidence>
<feature type="domain" description="Peptidase M3A/M3B catalytic" evidence="8">
    <location>
        <begin position="224"/>
        <end position="602"/>
    </location>
</feature>
<dbReference type="CDD" id="cd09608">
    <property type="entry name" value="M3B_PepF"/>
    <property type="match status" value="1"/>
</dbReference>
<feature type="domain" description="Oligopeptidase F N-terminal" evidence="9">
    <location>
        <begin position="131"/>
        <end position="198"/>
    </location>
</feature>
<evidence type="ECO:0000256" key="7">
    <source>
        <dbReference type="SAM" id="SignalP"/>
    </source>
</evidence>
<keyword evidence="7" id="KW-0732">Signal</keyword>
<feature type="chain" id="PRO_5037824609" description="Oligopeptidase F" evidence="7">
    <location>
        <begin position="23"/>
        <end position="622"/>
    </location>
</feature>
<keyword evidence="4 6" id="KW-0862">Zinc</keyword>
<comment type="function">
    <text evidence="6">Has oligopeptidase activity and degrades a variety of small bioactive peptides.</text>
</comment>
<dbReference type="GO" id="GO:0006508">
    <property type="term" value="P:proteolysis"/>
    <property type="evidence" value="ECO:0007669"/>
    <property type="project" value="UniProtKB-KW"/>
</dbReference>
<evidence type="ECO:0000256" key="5">
    <source>
        <dbReference type="ARBA" id="ARBA00023049"/>
    </source>
</evidence>
<dbReference type="GO" id="GO:0004222">
    <property type="term" value="F:metalloendopeptidase activity"/>
    <property type="evidence" value="ECO:0007669"/>
    <property type="project" value="UniProtKB-UniRule"/>
</dbReference>
<accession>A0A923I370</accession>
<dbReference type="Pfam" id="PF01432">
    <property type="entry name" value="Peptidase_M3"/>
    <property type="match status" value="1"/>
</dbReference>
<dbReference type="InterPro" id="IPR042088">
    <property type="entry name" value="OligoPept_F_C"/>
</dbReference>
<name>A0A923I370_9BURK</name>
<dbReference type="Gene3D" id="1.10.287.830">
    <property type="entry name" value="putative peptidase helix hairpin domain like"/>
    <property type="match status" value="1"/>
</dbReference>
<keyword evidence="2 6" id="KW-0479">Metal-binding</keyword>
<evidence type="ECO:0000256" key="4">
    <source>
        <dbReference type="ARBA" id="ARBA00022833"/>
    </source>
</evidence>
<evidence type="ECO:0000256" key="1">
    <source>
        <dbReference type="ARBA" id="ARBA00022670"/>
    </source>
</evidence>
<dbReference type="InterPro" id="IPR004438">
    <property type="entry name" value="Peptidase_M3B"/>
</dbReference>
<keyword evidence="1 6" id="KW-0645">Protease</keyword>
<comment type="caution">
    <text evidence="10">The sequence shown here is derived from an EMBL/GenBank/DDBJ whole genome shotgun (WGS) entry which is preliminary data.</text>
</comment>
<dbReference type="Gene3D" id="1.20.140.70">
    <property type="entry name" value="Oligopeptidase f, N-terminal domain"/>
    <property type="match status" value="1"/>
</dbReference>
<comment type="cofactor">
    <cofactor evidence="6">
        <name>Zn(2+)</name>
        <dbReference type="ChEBI" id="CHEBI:29105"/>
    </cofactor>
    <text evidence="6">Binds 1 zinc ion.</text>
</comment>
<dbReference type="GO" id="GO:0046872">
    <property type="term" value="F:metal ion binding"/>
    <property type="evidence" value="ECO:0007669"/>
    <property type="project" value="UniProtKB-UniRule"/>
</dbReference>
<organism evidence="10 11">
    <name type="scientific">Undibacterium rugosum</name>
    <dbReference type="NCBI Taxonomy" id="2762291"/>
    <lineage>
        <taxon>Bacteria</taxon>
        <taxon>Pseudomonadati</taxon>
        <taxon>Pseudomonadota</taxon>
        <taxon>Betaproteobacteria</taxon>
        <taxon>Burkholderiales</taxon>
        <taxon>Oxalobacteraceae</taxon>
        <taxon>Undibacterium</taxon>
    </lineage>
</organism>
<keyword evidence="11" id="KW-1185">Reference proteome</keyword>
<dbReference type="NCBIfam" id="TIGR00181">
    <property type="entry name" value="pepF"/>
    <property type="match status" value="1"/>
</dbReference>
<dbReference type="EMBL" id="JACOGG010000013">
    <property type="protein sequence ID" value="MBC3936272.1"/>
    <property type="molecule type" value="Genomic_DNA"/>
</dbReference>
<keyword evidence="3 6" id="KW-0378">Hydrolase</keyword>
<dbReference type="Pfam" id="PF08439">
    <property type="entry name" value="Peptidase_M3_N"/>
    <property type="match status" value="1"/>
</dbReference>
<dbReference type="Gene3D" id="1.10.1370.20">
    <property type="entry name" value="Oligoendopeptidase f, C-terminal domain"/>
    <property type="match status" value="1"/>
</dbReference>
<reference evidence="10" key="1">
    <citation type="submission" date="2020-08" db="EMBL/GenBank/DDBJ databases">
        <title>Novel species isolated from subtropical streams in China.</title>
        <authorList>
            <person name="Lu H."/>
        </authorList>
    </citation>
    <scope>NUCLEOTIDE SEQUENCE</scope>
    <source>
        <strain evidence="10">CY7W</strain>
    </source>
</reference>
<dbReference type="InterPro" id="IPR001567">
    <property type="entry name" value="Pept_M3A_M3B_dom"/>
</dbReference>
<evidence type="ECO:0000256" key="6">
    <source>
        <dbReference type="RuleBase" id="RU368091"/>
    </source>
</evidence>
<evidence type="ECO:0000259" key="8">
    <source>
        <dbReference type="Pfam" id="PF01432"/>
    </source>
</evidence>
<dbReference type="SUPFAM" id="SSF55486">
    <property type="entry name" value="Metalloproteases ('zincins'), catalytic domain"/>
    <property type="match status" value="1"/>
</dbReference>
<dbReference type="InterPro" id="IPR013647">
    <property type="entry name" value="OligopepF_N_dom"/>
</dbReference>
<dbReference type="EC" id="3.4.24.-" evidence="6"/>
<evidence type="ECO:0000313" key="11">
    <source>
        <dbReference type="Proteomes" id="UP000612361"/>
    </source>
</evidence>